<feature type="domain" description="Ribose-phosphate pyrophosphokinase N-terminal" evidence="13">
    <location>
        <begin position="2"/>
        <end position="109"/>
    </location>
</feature>
<keyword evidence="7 10" id="KW-0067">ATP-binding</keyword>
<dbReference type="CDD" id="cd06223">
    <property type="entry name" value="PRTases_typeI"/>
    <property type="match status" value="1"/>
</dbReference>
<comment type="subcellular location">
    <subcellularLocation>
        <location evidence="10">Cytoplasm</location>
    </subcellularLocation>
</comment>
<dbReference type="EMBL" id="JBHSXL010000009">
    <property type="protein sequence ID" value="MFC6893280.1"/>
    <property type="molecule type" value="Genomic_DNA"/>
</dbReference>
<comment type="function">
    <text evidence="10">Involved in the biosynthesis of the central metabolite phospho-alpha-D-ribosyl-1-pyrophosphate (PRPP) via the transfer of pyrophosphoryl group from ATP to 1-hydroxyl of ribose-5-phosphate (Rib-5-P).</text>
</comment>
<evidence type="ECO:0000259" key="12">
    <source>
        <dbReference type="Pfam" id="PF00156"/>
    </source>
</evidence>
<feature type="binding site" evidence="10">
    <location>
        <position position="185"/>
    </location>
    <ligand>
        <name>D-ribose 5-phosphate</name>
        <dbReference type="ChEBI" id="CHEBI:78346"/>
    </ligand>
</feature>
<evidence type="ECO:0000256" key="3">
    <source>
        <dbReference type="ARBA" id="ARBA00022723"/>
    </source>
</evidence>
<dbReference type="GO" id="GO:0006015">
    <property type="term" value="P:5-phosphoribose 1-diphosphate biosynthetic process"/>
    <property type="evidence" value="ECO:0007669"/>
    <property type="project" value="UniProtKB-UniRule"/>
</dbReference>
<comment type="catalytic activity">
    <reaction evidence="9 10">
        <text>D-ribose 5-phosphate + ATP = 5-phospho-alpha-D-ribose 1-diphosphate + AMP + H(+)</text>
        <dbReference type="Rhea" id="RHEA:15609"/>
        <dbReference type="ChEBI" id="CHEBI:15378"/>
        <dbReference type="ChEBI" id="CHEBI:30616"/>
        <dbReference type="ChEBI" id="CHEBI:58017"/>
        <dbReference type="ChEBI" id="CHEBI:78346"/>
        <dbReference type="ChEBI" id="CHEBI:456215"/>
        <dbReference type="EC" id="2.7.6.1"/>
    </reaction>
</comment>
<dbReference type="InterPro" id="IPR000836">
    <property type="entry name" value="PRTase_dom"/>
</dbReference>
<dbReference type="EC" id="2.7.6.1" evidence="10"/>
<dbReference type="NCBIfam" id="TIGR01251">
    <property type="entry name" value="ribP_PPkin"/>
    <property type="match status" value="1"/>
</dbReference>
<comment type="caution">
    <text evidence="14">The sequence shown here is derived from an EMBL/GenBank/DDBJ whole genome shotgun (WGS) entry which is preliminary data.</text>
</comment>
<dbReference type="PANTHER" id="PTHR10210">
    <property type="entry name" value="RIBOSE-PHOSPHATE DIPHOSPHOKINASE FAMILY MEMBER"/>
    <property type="match status" value="1"/>
</dbReference>
<comment type="similarity">
    <text evidence="10">Belongs to the ribose-phosphate pyrophosphokinase family. Class III (archaeal) subfamily.</text>
</comment>
<keyword evidence="15" id="KW-1185">Reference proteome</keyword>
<feature type="binding site" evidence="10">
    <location>
        <begin position="33"/>
        <end position="35"/>
    </location>
    <ligand>
        <name>ATP</name>
        <dbReference type="ChEBI" id="CHEBI:30616"/>
    </ligand>
</feature>
<evidence type="ECO:0000256" key="11">
    <source>
        <dbReference type="SAM" id="MobiDB-lite"/>
    </source>
</evidence>
<evidence type="ECO:0000313" key="14">
    <source>
        <dbReference type="EMBL" id="MFC6893280.1"/>
    </source>
</evidence>
<dbReference type="GO" id="GO:0000287">
    <property type="term" value="F:magnesium ion binding"/>
    <property type="evidence" value="ECO:0007669"/>
    <property type="project" value="UniProtKB-UniRule"/>
</dbReference>
<evidence type="ECO:0000256" key="6">
    <source>
        <dbReference type="ARBA" id="ARBA00022777"/>
    </source>
</evidence>
<organism evidence="14 15">
    <name type="scientific">Halopenitus salinus</name>
    <dbReference type="NCBI Taxonomy" id="1198295"/>
    <lineage>
        <taxon>Archaea</taxon>
        <taxon>Methanobacteriati</taxon>
        <taxon>Methanobacteriota</taxon>
        <taxon>Stenosarchaea group</taxon>
        <taxon>Halobacteria</taxon>
        <taxon>Halobacteriales</taxon>
        <taxon>Haloferacaceae</taxon>
        <taxon>Halopenitus</taxon>
    </lineage>
</organism>
<dbReference type="SMART" id="SM01400">
    <property type="entry name" value="Pribosyltran_N"/>
    <property type="match status" value="1"/>
</dbReference>
<evidence type="ECO:0000256" key="8">
    <source>
        <dbReference type="ARBA" id="ARBA00022842"/>
    </source>
</evidence>
<feature type="domain" description="Phosphoribosyltransferase" evidence="12">
    <location>
        <begin position="175"/>
        <end position="240"/>
    </location>
</feature>
<evidence type="ECO:0000256" key="4">
    <source>
        <dbReference type="ARBA" id="ARBA00022727"/>
    </source>
</evidence>
<protein>
    <recommendedName>
        <fullName evidence="10">Ribose-phosphate pyrophosphokinase</fullName>
        <shortName evidence="10">RPPK</shortName>
        <ecNumber evidence="10">2.7.6.1</ecNumber>
    </recommendedName>
    <alternativeName>
        <fullName evidence="10">5-phospho-D-ribosyl alpha-1-diphosphate synthase</fullName>
    </alternativeName>
    <alternativeName>
        <fullName evidence="10">Phosphoribosyl diphosphate synthase</fullName>
    </alternativeName>
    <alternativeName>
        <fullName evidence="10">Phosphoribosyl pyrophosphate synthase</fullName>
        <shortName evidence="10">P-Rib-PP synthase</shortName>
        <shortName evidence="10">PRPP synthase</shortName>
        <shortName evidence="10">PRPPase</shortName>
    </alternativeName>
</protein>
<accession>A0ABD5UXX8</accession>
<dbReference type="Pfam" id="PF00156">
    <property type="entry name" value="Pribosyltran"/>
    <property type="match status" value="1"/>
</dbReference>
<dbReference type="GO" id="GO:0009165">
    <property type="term" value="P:nucleotide biosynthetic process"/>
    <property type="evidence" value="ECO:0007669"/>
    <property type="project" value="UniProtKB-KW"/>
</dbReference>
<dbReference type="AlphaFoldDB" id="A0ABD5UXX8"/>
<keyword evidence="6 10" id="KW-0418">Kinase</keyword>
<dbReference type="InterPro" id="IPR029099">
    <property type="entry name" value="Pribosyltran_N"/>
</dbReference>
<name>A0ABD5UXX8_9EURY</name>
<evidence type="ECO:0000256" key="5">
    <source>
        <dbReference type="ARBA" id="ARBA00022741"/>
    </source>
</evidence>
<keyword evidence="2 10" id="KW-0808">Transferase</keyword>
<feature type="region of interest" description="Disordered" evidence="11">
    <location>
        <begin position="174"/>
        <end position="199"/>
    </location>
</feature>
<dbReference type="Proteomes" id="UP001596296">
    <property type="component" value="Unassembled WGS sequence"/>
</dbReference>
<dbReference type="SUPFAM" id="SSF53271">
    <property type="entry name" value="PRTase-like"/>
    <property type="match status" value="1"/>
</dbReference>
<dbReference type="GO" id="GO:0005524">
    <property type="term" value="F:ATP binding"/>
    <property type="evidence" value="ECO:0007669"/>
    <property type="project" value="UniProtKB-KW"/>
</dbReference>
<dbReference type="InterPro" id="IPR029057">
    <property type="entry name" value="PRTase-like"/>
</dbReference>
<feature type="binding site" evidence="10">
    <location>
        <position position="159"/>
    </location>
    <ligand>
        <name>Mg(2+)</name>
        <dbReference type="ChEBI" id="CHEBI:18420"/>
        <label>2</label>
    </ligand>
</feature>
<dbReference type="GO" id="GO:0005737">
    <property type="term" value="C:cytoplasm"/>
    <property type="evidence" value="ECO:0007669"/>
    <property type="project" value="UniProtKB-SubCell"/>
</dbReference>
<comment type="pathway">
    <text evidence="10">Metabolic intermediate biosynthesis; 5-phospho-alpha-D-ribose 1-diphosphate biosynthesis; 5-phospho-alpha-D-ribose 1-diphosphate from D-ribose 5-phosphate (route I): step 1/1.</text>
</comment>
<feature type="binding site" evidence="10">
    <location>
        <position position="122"/>
    </location>
    <ligand>
        <name>Mg(2+)</name>
        <dbReference type="ChEBI" id="CHEBI:18420"/>
        <label>1</label>
    </ligand>
</feature>
<keyword evidence="1 10" id="KW-0963">Cytoplasm</keyword>
<dbReference type="PANTHER" id="PTHR10210:SF32">
    <property type="entry name" value="RIBOSE-PHOSPHATE PYROPHOSPHOKINASE 2"/>
    <property type="match status" value="1"/>
</dbReference>
<dbReference type="RefSeq" id="WP_379744690.1">
    <property type="nucleotide sequence ID" value="NZ_JBHSVN010000001.1"/>
</dbReference>
<evidence type="ECO:0000256" key="7">
    <source>
        <dbReference type="ARBA" id="ARBA00022840"/>
    </source>
</evidence>
<evidence type="ECO:0000256" key="9">
    <source>
        <dbReference type="ARBA" id="ARBA00049535"/>
    </source>
</evidence>
<dbReference type="Pfam" id="PF13793">
    <property type="entry name" value="Pribosyltran_N"/>
    <property type="match status" value="1"/>
</dbReference>
<dbReference type="InterPro" id="IPR005946">
    <property type="entry name" value="Rib-P_diPkinase"/>
</dbReference>
<dbReference type="Gene3D" id="3.40.50.2020">
    <property type="match status" value="2"/>
</dbReference>
<feature type="binding site" evidence="10">
    <location>
        <position position="210"/>
    </location>
    <ligand>
        <name>D-ribose 5-phosphate</name>
        <dbReference type="ChEBI" id="CHEBI:78346"/>
    </ligand>
</feature>
<evidence type="ECO:0000256" key="1">
    <source>
        <dbReference type="ARBA" id="ARBA00022490"/>
    </source>
</evidence>
<evidence type="ECO:0000259" key="13">
    <source>
        <dbReference type="Pfam" id="PF13793"/>
    </source>
</evidence>
<dbReference type="InterPro" id="IPR037514">
    <property type="entry name" value="Rib-P_diPkinase_arc"/>
</dbReference>
<reference evidence="14 15" key="1">
    <citation type="journal article" date="2019" name="Int. J. Syst. Evol. Microbiol.">
        <title>The Global Catalogue of Microorganisms (GCM) 10K type strain sequencing project: providing services to taxonomists for standard genome sequencing and annotation.</title>
        <authorList>
            <consortium name="The Broad Institute Genomics Platform"/>
            <consortium name="The Broad Institute Genome Sequencing Center for Infectious Disease"/>
            <person name="Wu L."/>
            <person name="Ma J."/>
        </authorList>
    </citation>
    <scope>NUCLEOTIDE SEQUENCE [LARGE SCALE GENOMIC DNA]</scope>
    <source>
        <strain evidence="14 15">SKJ47</strain>
    </source>
</reference>
<feature type="compositionally biased region" description="Basic and acidic residues" evidence="11">
    <location>
        <begin position="180"/>
        <end position="190"/>
    </location>
</feature>
<dbReference type="HAMAP" id="MF_00583_A">
    <property type="entry name" value="RibP_PPkinase_A"/>
    <property type="match status" value="1"/>
</dbReference>
<feature type="binding site" evidence="10">
    <location>
        <begin position="89"/>
        <end position="90"/>
    </location>
    <ligand>
        <name>ATP</name>
        <dbReference type="ChEBI" id="CHEBI:30616"/>
    </ligand>
</feature>
<comment type="caution">
    <text evidence="10">Lacks conserved residue(s) required for the propagation of feature annotation.</text>
</comment>
<dbReference type="GO" id="GO:0016301">
    <property type="term" value="F:kinase activity"/>
    <property type="evidence" value="ECO:0007669"/>
    <property type="project" value="UniProtKB-KW"/>
</dbReference>
<evidence type="ECO:0000256" key="10">
    <source>
        <dbReference type="HAMAP-Rule" id="MF_00583"/>
    </source>
</evidence>
<comment type="cofactor">
    <cofactor evidence="10">
        <name>Mg(2+)</name>
        <dbReference type="ChEBI" id="CHEBI:18420"/>
    </cofactor>
    <text evidence="10">Binds 2 Mg(2+) ions per subunit.</text>
</comment>
<keyword evidence="8 10" id="KW-0460">Magnesium</keyword>
<feature type="active site" evidence="10">
    <location>
        <position position="183"/>
    </location>
</feature>
<proteinExistence type="inferred from homology"/>
<keyword evidence="5 10" id="KW-0547">Nucleotide-binding</keyword>
<sequence>MIVPSSGSQTLAATLAEETGETLATPTFERFADGELLAAVPGFEGETAAVVASTPRDADWIELLQLQDAVREAGADEVVTVIPYLGYARQDRAFKPGQPVSVRAMARAVSTGTDRVVLVNPHEPAVREFFEVPVELVDAAGALADPLPDLSDPLFLSPDASAIGIAETVRDAHGSGSTDYFEKHRDREDGTVEVSPSDAPVSGRDVVVVDDIIATGSTMSQSIAVLDERGAERVFAACVHPVLASNAVSKLRSAGVERIVGTDTLERACSEVSAAAAIADAL</sequence>
<gene>
    <name evidence="10 14" type="primary">prs</name>
    <name evidence="14" type="ORF">ACFQE9_11795</name>
</gene>
<evidence type="ECO:0000313" key="15">
    <source>
        <dbReference type="Proteomes" id="UP001596296"/>
    </source>
</evidence>
<keyword evidence="4 10" id="KW-0545">Nucleotide biosynthesis</keyword>
<keyword evidence="3 10" id="KW-0479">Metal-binding</keyword>
<evidence type="ECO:0000256" key="2">
    <source>
        <dbReference type="ARBA" id="ARBA00022679"/>
    </source>
</evidence>
<dbReference type="GO" id="GO:0004749">
    <property type="term" value="F:ribose phosphate diphosphokinase activity"/>
    <property type="evidence" value="ECO:0007669"/>
    <property type="project" value="UniProtKB-UniRule"/>
</dbReference>
<dbReference type="FunFam" id="3.40.50.2020:FF:000014">
    <property type="entry name" value="Ribose-phosphate pyrophosphokinase 1"/>
    <property type="match status" value="1"/>
</dbReference>